<comment type="similarity">
    <text evidence="1">Belongs to the peptidase C59 family.</text>
</comment>
<dbReference type="Gene3D" id="3.60.60.10">
    <property type="entry name" value="Penicillin V Acylase, Chain A"/>
    <property type="match status" value="1"/>
</dbReference>
<evidence type="ECO:0000256" key="1">
    <source>
        <dbReference type="ARBA" id="ARBA00006625"/>
    </source>
</evidence>
<name>A0A1Q2D526_9ENTE</name>
<evidence type="ECO:0000313" key="3">
    <source>
        <dbReference type="EMBL" id="AQP53474.1"/>
    </source>
</evidence>
<dbReference type="PANTHER" id="PTHR35527:SF2">
    <property type="entry name" value="HYDROLASE"/>
    <property type="match status" value="1"/>
</dbReference>
<reference evidence="3 4" key="1">
    <citation type="journal article" date="2010" name="Int. J. Syst. Evol. Microbiol.">
        <title>Vagococcus penaei sp. nov., isolated from spoilage microbiota of cooked shrimp (Penaeus vannamei).</title>
        <authorList>
            <person name="Jaffres E."/>
            <person name="Prevost H."/>
            <person name="Rossero A."/>
            <person name="Joffraud J.J."/>
            <person name="Dousset X."/>
        </authorList>
    </citation>
    <scope>NUCLEOTIDE SEQUENCE [LARGE SCALE GENOMIC DNA]</scope>
    <source>
        <strain evidence="3 4">CD276</strain>
    </source>
</reference>
<dbReference type="SUPFAM" id="SSF56235">
    <property type="entry name" value="N-terminal nucleophile aminohydrolases (Ntn hydrolases)"/>
    <property type="match status" value="1"/>
</dbReference>
<dbReference type="STRING" id="633807.BW732_03940"/>
<dbReference type="InterPro" id="IPR052193">
    <property type="entry name" value="Peptidase_C59"/>
</dbReference>
<dbReference type="KEGG" id="vpi:BW732_03940"/>
<dbReference type="RefSeq" id="WP_077275564.1">
    <property type="nucleotide sequence ID" value="NZ_CP019609.1"/>
</dbReference>
<dbReference type="PANTHER" id="PTHR35527">
    <property type="entry name" value="CHOLOYLGLYCINE HYDROLASE"/>
    <property type="match status" value="1"/>
</dbReference>
<protein>
    <submittedName>
        <fullName evidence="3">Uncharacterized protein</fullName>
    </submittedName>
</protein>
<accession>A0A1Q2D526</accession>
<proteinExistence type="inferred from homology"/>
<evidence type="ECO:0000256" key="2">
    <source>
        <dbReference type="ARBA" id="ARBA00022801"/>
    </source>
</evidence>
<gene>
    <name evidence="3" type="ORF">BW732_03940</name>
</gene>
<dbReference type="InterPro" id="IPR029132">
    <property type="entry name" value="CBAH/NAAA_C"/>
</dbReference>
<dbReference type="AlphaFoldDB" id="A0A1Q2D526"/>
<dbReference type="EMBL" id="CP019609">
    <property type="protein sequence ID" value="AQP53474.1"/>
    <property type="molecule type" value="Genomic_DNA"/>
</dbReference>
<dbReference type="OrthoDB" id="9794717at2"/>
<keyword evidence="2" id="KW-0378">Hydrolase</keyword>
<evidence type="ECO:0000313" key="4">
    <source>
        <dbReference type="Proteomes" id="UP000188246"/>
    </source>
</evidence>
<dbReference type="CDD" id="cd00542">
    <property type="entry name" value="Ntn_PVA"/>
    <property type="match status" value="1"/>
</dbReference>
<sequence>MCTSIFLKTKDGHNLLSRTMDYSIPLDPNPTFIPRHYPWKSIVEGKTFDNNYGFIGAGRVIGPIYSVADGVNEKGLSIAELYLPGDAKYQAKEDNSKINLAPHEFILYILGNCASVEEVKEVIGNINLVDRPVPLLDFVTPLHWIVTDASGECGVIEPTTKTLHMKKNPVGVMTNTPQLEWHINNLRNYLHVRPKQYEPVKFGDYEAHAFSQGTGTLGLPGGFTPPERFVRAAFFKEHIKPAENETEGVSNAYHILSTVRIPKGLVIDEKGQSDYSQYVGTMCNTSLTYYFNTYDNNQICKVQLTDKLLQEKEPVTFMANTTETMKEFNY</sequence>
<dbReference type="GO" id="GO:0016787">
    <property type="term" value="F:hydrolase activity"/>
    <property type="evidence" value="ECO:0007669"/>
    <property type="project" value="UniProtKB-KW"/>
</dbReference>
<dbReference type="InterPro" id="IPR029055">
    <property type="entry name" value="Ntn_hydrolases_N"/>
</dbReference>
<dbReference type="Pfam" id="PF02275">
    <property type="entry name" value="CBAH"/>
    <property type="match status" value="1"/>
</dbReference>
<organism evidence="3 4">
    <name type="scientific">Vagococcus penaei</name>
    <dbReference type="NCBI Taxonomy" id="633807"/>
    <lineage>
        <taxon>Bacteria</taxon>
        <taxon>Bacillati</taxon>
        <taxon>Bacillota</taxon>
        <taxon>Bacilli</taxon>
        <taxon>Lactobacillales</taxon>
        <taxon>Enterococcaceae</taxon>
        <taxon>Vagococcus</taxon>
    </lineage>
</organism>
<dbReference type="Proteomes" id="UP000188246">
    <property type="component" value="Chromosome"/>
</dbReference>
<keyword evidence="4" id="KW-1185">Reference proteome</keyword>